<evidence type="ECO:0000313" key="1">
    <source>
        <dbReference type="EMBL" id="GGP06150.1"/>
    </source>
</evidence>
<evidence type="ECO:0008006" key="3">
    <source>
        <dbReference type="Google" id="ProtNLM"/>
    </source>
</evidence>
<name>A0ABQ2NNQ9_9FLAO</name>
<accession>A0ABQ2NNQ9</accession>
<dbReference type="Proteomes" id="UP000620064">
    <property type="component" value="Unassembled WGS sequence"/>
</dbReference>
<dbReference type="PROSITE" id="PS51257">
    <property type="entry name" value="PROKAR_LIPOPROTEIN"/>
    <property type="match status" value="1"/>
</dbReference>
<sequence>MKKLIMILTFLSLVSCKKDVLKTEIKKEKVPETEVWVSKNQKFLDQFKTVDFDTLKVYSGEEIYNEKFEFFGKKIDSSDVKLFPEQYNAFDNGKIETYAVYKFNIDENNLGLIARTPSEYWPTSLKLFVYNKSQERIIDFIEIAESWGDAGDVLTKKSWIYKAKNNQLNCFLWRYYAHDDSMDEDNETPSFMENHYFLLQFYNGKFDTISKNNKQLEKQFSKIIKKESL</sequence>
<gene>
    <name evidence="1" type="ORF">GCM10010992_25210</name>
</gene>
<protein>
    <recommendedName>
        <fullName evidence="3">Lipoprotein</fullName>
    </recommendedName>
</protein>
<evidence type="ECO:0000313" key="2">
    <source>
        <dbReference type="Proteomes" id="UP000620064"/>
    </source>
</evidence>
<comment type="caution">
    <text evidence="1">The sequence shown here is derived from an EMBL/GenBank/DDBJ whole genome shotgun (WGS) entry which is preliminary data.</text>
</comment>
<reference evidence="2" key="1">
    <citation type="journal article" date="2019" name="Int. J. Syst. Evol. Microbiol.">
        <title>The Global Catalogue of Microorganisms (GCM) 10K type strain sequencing project: providing services to taxonomists for standard genome sequencing and annotation.</title>
        <authorList>
            <consortium name="The Broad Institute Genomics Platform"/>
            <consortium name="The Broad Institute Genome Sequencing Center for Infectious Disease"/>
            <person name="Wu L."/>
            <person name="Ma J."/>
        </authorList>
    </citation>
    <scope>NUCLEOTIDE SEQUENCE [LARGE SCALE GENOMIC DNA]</scope>
    <source>
        <strain evidence="2">CGMCC 1.7656</strain>
    </source>
</reference>
<dbReference type="EMBL" id="BMLV01000006">
    <property type="protein sequence ID" value="GGP06150.1"/>
    <property type="molecule type" value="Genomic_DNA"/>
</dbReference>
<keyword evidence="2" id="KW-1185">Reference proteome</keyword>
<proteinExistence type="predicted"/>
<organism evidence="1 2">
    <name type="scientific">Cloacibacterium rupense</name>
    <dbReference type="NCBI Taxonomy" id="517423"/>
    <lineage>
        <taxon>Bacteria</taxon>
        <taxon>Pseudomonadati</taxon>
        <taxon>Bacteroidota</taxon>
        <taxon>Flavobacteriia</taxon>
        <taxon>Flavobacteriales</taxon>
        <taxon>Weeksellaceae</taxon>
    </lineage>
</organism>